<sequence length="54" mass="6270">MAHVEELVDFFGNEYDGRSRTATPTYEDNMYSFLGEIYRTCHDAMAEAMKKTPE</sequence>
<organism evidence="1 2">
    <name type="scientific">Acaulospora morrowiae</name>
    <dbReference type="NCBI Taxonomy" id="94023"/>
    <lineage>
        <taxon>Eukaryota</taxon>
        <taxon>Fungi</taxon>
        <taxon>Fungi incertae sedis</taxon>
        <taxon>Mucoromycota</taxon>
        <taxon>Glomeromycotina</taxon>
        <taxon>Glomeromycetes</taxon>
        <taxon>Diversisporales</taxon>
        <taxon>Acaulosporaceae</taxon>
        <taxon>Acaulospora</taxon>
    </lineage>
</organism>
<dbReference type="EMBL" id="CAJVPV010011188">
    <property type="protein sequence ID" value="CAG8658759.1"/>
    <property type="molecule type" value="Genomic_DNA"/>
</dbReference>
<keyword evidence="2" id="KW-1185">Reference proteome</keyword>
<evidence type="ECO:0000313" key="1">
    <source>
        <dbReference type="EMBL" id="CAG8658759.1"/>
    </source>
</evidence>
<dbReference type="AlphaFoldDB" id="A0A9N9E545"/>
<proteinExistence type="predicted"/>
<name>A0A9N9E545_9GLOM</name>
<comment type="caution">
    <text evidence="1">The sequence shown here is derived from an EMBL/GenBank/DDBJ whole genome shotgun (WGS) entry which is preliminary data.</text>
</comment>
<evidence type="ECO:0000313" key="2">
    <source>
        <dbReference type="Proteomes" id="UP000789342"/>
    </source>
</evidence>
<gene>
    <name evidence="1" type="ORF">AMORRO_LOCUS10309</name>
</gene>
<reference evidence="1" key="1">
    <citation type="submission" date="2021-06" db="EMBL/GenBank/DDBJ databases">
        <authorList>
            <person name="Kallberg Y."/>
            <person name="Tangrot J."/>
            <person name="Rosling A."/>
        </authorList>
    </citation>
    <scope>NUCLEOTIDE SEQUENCE</scope>
    <source>
        <strain evidence="1">CL551</strain>
    </source>
</reference>
<dbReference type="Proteomes" id="UP000789342">
    <property type="component" value="Unassembled WGS sequence"/>
</dbReference>
<protein>
    <submittedName>
        <fullName evidence="1">8840_t:CDS:1</fullName>
    </submittedName>
</protein>
<accession>A0A9N9E545</accession>